<protein>
    <submittedName>
        <fullName evidence="1">Uncharacterized protein</fullName>
    </submittedName>
</protein>
<evidence type="ECO:0000313" key="2">
    <source>
        <dbReference type="Proteomes" id="UP000663992"/>
    </source>
</evidence>
<organism evidence="1 2">
    <name type="scientific">Bowmanella yangjiangensis</name>
    <dbReference type="NCBI Taxonomy" id="2811230"/>
    <lineage>
        <taxon>Bacteria</taxon>
        <taxon>Pseudomonadati</taxon>
        <taxon>Pseudomonadota</taxon>
        <taxon>Gammaproteobacteria</taxon>
        <taxon>Alteromonadales</taxon>
        <taxon>Alteromonadaceae</taxon>
        <taxon>Bowmanella</taxon>
    </lineage>
</organism>
<reference evidence="1 2" key="1">
    <citation type="submission" date="2021-03" db="EMBL/GenBank/DDBJ databases">
        <title>novel species isolated from a fishpond in China.</title>
        <authorList>
            <person name="Lu H."/>
            <person name="Cai Z."/>
        </authorList>
    </citation>
    <scope>NUCLEOTIDE SEQUENCE [LARGE SCALE GENOMIC DNA]</scope>
    <source>
        <strain evidence="1 2">Y57</strain>
    </source>
</reference>
<name>A0ABS3CZ98_9ALTE</name>
<dbReference type="EMBL" id="JAFKCS010000068">
    <property type="protein sequence ID" value="MBN7822443.1"/>
    <property type="molecule type" value="Genomic_DNA"/>
</dbReference>
<proteinExistence type="predicted"/>
<comment type="caution">
    <text evidence="1">The sequence shown here is derived from an EMBL/GenBank/DDBJ whole genome shotgun (WGS) entry which is preliminary data.</text>
</comment>
<keyword evidence="2" id="KW-1185">Reference proteome</keyword>
<dbReference type="RefSeq" id="WP_206596370.1">
    <property type="nucleotide sequence ID" value="NZ_JAFKCS010000068.1"/>
</dbReference>
<evidence type="ECO:0000313" key="1">
    <source>
        <dbReference type="EMBL" id="MBN7822443.1"/>
    </source>
</evidence>
<dbReference type="Proteomes" id="UP000663992">
    <property type="component" value="Unassembled WGS sequence"/>
</dbReference>
<gene>
    <name evidence="1" type="ORF">J0A65_21450</name>
</gene>
<accession>A0ABS3CZ98</accession>
<sequence length="89" mass="9935">MNHIPDFNCASPWQFGPARKVKPVNRREQIARERELREFITANRFTKKAGFTCLRTPEELARLAKAQGVNATAKEIELAAARGLIAVGS</sequence>